<feature type="transmembrane region" description="Helical" evidence="1">
    <location>
        <begin position="35"/>
        <end position="55"/>
    </location>
</feature>
<organism evidence="2 3">
    <name type="scientific">Corynebacterium breve</name>
    <dbReference type="NCBI Taxonomy" id="3049799"/>
    <lineage>
        <taxon>Bacteria</taxon>
        <taxon>Bacillati</taxon>
        <taxon>Actinomycetota</taxon>
        <taxon>Actinomycetes</taxon>
        <taxon>Mycobacteriales</taxon>
        <taxon>Corynebacteriaceae</taxon>
        <taxon>Corynebacterium</taxon>
    </lineage>
</organism>
<evidence type="ECO:0000313" key="3">
    <source>
        <dbReference type="Proteomes" id="UP001225598"/>
    </source>
</evidence>
<dbReference type="RefSeq" id="WP_284825823.1">
    <property type="nucleotide sequence ID" value="NZ_CP126969.1"/>
</dbReference>
<feature type="transmembrane region" description="Helical" evidence="1">
    <location>
        <begin position="7"/>
        <end position="29"/>
    </location>
</feature>
<protein>
    <submittedName>
        <fullName evidence="2">Uncharacterized protein</fullName>
    </submittedName>
</protein>
<dbReference type="EMBL" id="CP126969">
    <property type="protein sequence ID" value="WIM68344.1"/>
    <property type="molecule type" value="Genomic_DNA"/>
</dbReference>
<dbReference type="Proteomes" id="UP001225598">
    <property type="component" value="Chromosome"/>
</dbReference>
<proteinExistence type="predicted"/>
<evidence type="ECO:0000256" key="1">
    <source>
        <dbReference type="SAM" id="Phobius"/>
    </source>
</evidence>
<accession>A0ABY8VJH1</accession>
<keyword evidence="1" id="KW-0812">Transmembrane</keyword>
<keyword evidence="3" id="KW-1185">Reference proteome</keyword>
<reference evidence="2 3" key="1">
    <citation type="submission" date="2023-05" db="EMBL/GenBank/DDBJ databases">
        <title>Corynebacterium suedekumii sp. nov. and Corynebacterium breve sp. nov. isolated from raw cow's milk.</title>
        <authorList>
            <person name="Baer M.K."/>
            <person name="Mehl L."/>
            <person name="Hellmuth R."/>
            <person name="Marke G."/>
            <person name="Lipski A."/>
        </authorList>
    </citation>
    <scope>NUCLEOTIDE SEQUENCE [LARGE SCALE GENOMIC DNA]</scope>
    <source>
        <strain evidence="2 3">R4</strain>
    </source>
</reference>
<evidence type="ECO:0000313" key="2">
    <source>
        <dbReference type="EMBL" id="WIM68344.1"/>
    </source>
</evidence>
<name>A0ABY8VJH1_9CORY</name>
<gene>
    <name evidence="2" type="ORF">QP027_02800</name>
</gene>
<keyword evidence="1" id="KW-0472">Membrane</keyword>
<keyword evidence="1" id="KW-1133">Transmembrane helix</keyword>
<sequence length="63" mass="6821">MRIAIAIIIFIAVLVTGPLWFAGLLGIFPSESLEFMSGFITVFVAAAAAGTYWWISSPRDDAK</sequence>